<feature type="region of interest" description="Disordered" evidence="1">
    <location>
        <begin position="1"/>
        <end position="22"/>
    </location>
</feature>
<dbReference type="Proteomes" id="UP000624183">
    <property type="component" value="Unassembled WGS sequence"/>
</dbReference>
<protein>
    <submittedName>
        <fullName evidence="2">Uncharacterized protein</fullName>
    </submittedName>
</protein>
<keyword evidence="3" id="KW-1185">Reference proteome</keyword>
<evidence type="ECO:0000256" key="1">
    <source>
        <dbReference type="SAM" id="MobiDB-lite"/>
    </source>
</evidence>
<gene>
    <name evidence="2" type="ORF">GCM10010328_21060</name>
</gene>
<comment type="caution">
    <text evidence="2">The sequence shown here is derived from an EMBL/GenBank/DDBJ whole genome shotgun (WGS) entry which is preliminary data.</text>
</comment>
<proteinExistence type="predicted"/>
<organism evidence="2 3">
    <name type="scientific">Streptomyces rubiginosohelvolus</name>
    <dbReference type="NCBI Taxonomy" id="67362"/>
    <lineage>
        <taxon>Bacteria</taxon>
        <taxon>Bacillati</taxon>
        <taxon>Actinomycetota</taxon>
        <taxon>Actinomycetes</taxon>
        <taxon>Kitasatosporales</taxon>
        <taxon>Streptomycetaceae</taxon>
        <taxon>Streptomyces</taxon>
    </lineage>
</organism>
<dbReference type="EMBL" id="BMUW01000003">
    <property type="protein sequence ID" value="GGZ46532.1"/>
    <property type="molecule type" value="Genomic_DNA"/>
</dbReference>
<sequence length="64" mass="6429">MDYRYQRGAARPGSRAPHHPNEDGWCVAAQPVGAGCVRGGPAGGTAVPGAAQPVGAGCWARLTS</sequence>
<evidence type="ECO:0000313" key="2">
    <source>
        <dbReference type="EMBL" id="GGZ46532.1"/>
    </source>
</evidence>
<name>A0ABQ3BIT6_9ACTN</name>
<accession>A0ABQ3BIT6</accession>
<evidence type="ECO:0000313" key="3">
    <source>
        <dbReference type="Proteomes" id="UP000624183"/>
    </source>
</evidence>
<reference evidence="3" key="1">
    <citation type="journal article" date="2019" name="Int. J. Syst. Evol. Microbiol.">
        <title>The Global Catalogue of Microorganisms (GCM) 10K type strain sequencing project: providing services to taxonomists for standard genome sequencing and annotation.</title>
        <authorList>
            <consortium name="The Broad Institute Genomics Platform"/>
            <consortium name="The Broad Institute Genome Sequencing Center for Infectious Disease"/>
            <person name="Wu L."/>
            <person name="Ma J."/>
        </authorList>
    </citation>
    <scope>NUCLEOTIDE SEQUENCE [LARGE SCALE GENOMIC DNA]</scope>
    <source>
        <strain evidence="3">JCM 4602</strain>
    </source>
</reference>